<feature type="transmembrane region" description="Helical" evidence="1">
    <location>
        <begin position="31"/>
        <end position="49"/>
    </location>
</feature>
<protein>
    <recommendedName>
        <fullName evidence="4">FxsA family protein</fullName>
    </recommendedName>
</protein>
<dbReference type="AlphaFoldDB" id="A7I1R9"/>
<dbReference type="KEGG" id="cha:CHAB381_0898"/>
<sequence length="127" mass="14477">MLKFLIIPYILIEILVTWIFVSIFGGFAFKVEVLVSVIIGIFTLIKFGNFRQIDGNFFYFDAIFTKFGLLLAGIFLILPGILGDIFGILILCAPNRISNSQNFTQNNTNNYDKNEIIDVEIIEEDKK</sequence>
<proteinExistence type="predicted"/>
<dbReference type="STRING" id="360107.CHAB381_0898"/>
<keyword evidence="1" id="KW-0812">Transmembrane</keyword>
<reference evidence="3" key="1">
    <citation type="submission" date="2007-07" db="EMBL/GenBank/DDBJ databases">
        <title>Complete genome sequence of Campylobacter hominis ATCC BAA-381, a commensal isolated from the human gastrointestinal tract.</title>
        <authorList>
            <person name="Fouts D.E."/>
            <person name="Mongodin E.F."/>
            <person name="Puiu D."/>
            <person name="Sebastian Y."/>
            <person name="Miller W.G."/>
            <person name="Mandrell R.E."/>
            <person name="Nelson K.E."/>
        </authorList>
    </citation>
    <scope>NUCLEOTIDE SEQUENCE [LARGE SCALE GENOMIC DNA]</scope>
    <source>
        <strain evidence="3">ATCC BAA-381 / DSM 21671 / CCUG 45161 / LMG 19568 / NCTC 13146 / CH001A</strain>
    </source>
</reference>
<gene>
    <name evidence="2" type="ordered locus">CHAB381_0898</name>
</gene>
<organism evidence="2 3">
    <name type="scientific">Campylobacter hominis (strain ATCC BAA-381 / DSM 21671 / CCUG 45161 / LMG 19568 / NCTC 13146 / CH001A)</name>
    <dbReference type="NCBI Taxonomy" id="360107"/>
    <lineage>
        <taxon>Bacteria</taxon>
        <taxon>Pseudomonadati</taxon>
        <taxon>Campylobacterota</taxon>
        <taxon>Epsilonproteobacteria</taxon>
        <taxon>Campylobacterales</taxon>
        <taxon>Campylobacteraceae</taxon>
        <taxon>Campylobacter</taxon>
    </lineage>
</organism>
<evidence type="ECO:0008006" key="4">
    <source>
        <dbReference type="Google" id="ProtNLM"/>
    </source>
</evidence>
<keyword evidence="3" id="KW-1185">Reference proteome</keyword>
<dbReference type="Proteomes" id="UP000002407">
    <property type="component" value="Chromosome"/>
</dbReference>
<dbReference type="EMBL" id="CP000776">
    <property type="protein sequence ID" value="ABS51883.1"/>
    <property type="molecule type" value="Genomic_DNA"/>
</dbReference>
<name>A7I1R9_CAMHC</name>
<keyword evidence="1" id="KW-0472">Membrane</keyword>
<dbReference type="RefSeq" id="WP_012108751.1">
    <property type="nucleotide sequence ID" value="NC_009714.1"/>
</dbReference>
<feature type="transmembrane region" description="Helical" evidence="1">
    <location>
        <begin position="69"/>
        <end position="93"/>
    </location>
</feature>
<accession>A7I1R9</accession>
<evidence type="ECO:0000313" key="3">
    <source>
        <dbReference type="Proteomes" id="UP000002407"/>
    </source>
</evidence>
<evidence type="ECO:0000313" key="2">
    <source>
        <dbReference type="EMBL" id="ABS51883.1"/>
    </source>
</evidence>
<evidence type="ECO:0000256" key="1">
    <source>
        <dbReference type="SAM" id="Phobius"/>
    </source>
</evidence>
<feature type="transmembrane region" description="Helical" evidence="1">
    <location>
        <begin position="6"/>
        <end position="24"/>
    </location>
</feature>
<dbReference type="HOGENOM" id="CLU_153719_0_0_7"/>
<keyword evidence="1" id="KW-1133">Transmembrane helix</keyword>